<evidence type="ECO:0000256" key="3">
    <source>
        <dbReference type="PROSITE-ProRule" id="PRU10141"/>
    </source>
</evidence>
<reference evidence="6" key="1">
    <citation type="submission" date="2022-10" db="EMBL/GenBank/DDBJ databases">
        <title>Genome assembly of Pristionchus species.</title>
        <authorList>
            <person name="Yoshida K."/>
            <person name="Sommer R.J."/>
        </authorList>
    </citation>
    <scope>NUCLEOTIDE SEQUENCE [LARGE SCALE GENOMIC DNA]</scope>
    <source>
        <strain evidence="6">RS5460</strain>
    </source>
</reference>
<name>A0AAN5DFQ7_9BILA</name>
<gene>
    <name evidence="5" type="ORF">PMAYCL1PPCAC_31435</name>
</gene>
<comment type="caution">
    <text evidence="5">The sequence shown here is derived from an EMBL/GenBank/DDBJ whole genome shotgun (WGS) entry which is preliminary data.</text>
</comment>
<feature type="domain" description="Protein kinase" evidence="4">
    <location>
        <begin position="25"/>
        <end position="252"/>
    </location>
</feature>
<keyword evidence="1 3" id="KW-0547">Nucleotide-binding</keyword>
<dbReference type="Gene3D" id="3.30.200.20">
    <property type="entry name" value="Phosphorylase Kinase, domain 1"/>
    <property type="match status" value="1"/>
</dbReference>
<dbReference type="Proteomes" id="UP001328107">
    <property type="component" value="Unassembled WGS sequence"/>
</dbReference>
<dbReference type="PANTHER" id="PTHR24055">
    <property type="entry name" value="MITOGEN-ACTIVATED PROTEIN KINASE"/>
    <property type="match status" value="1"/>
</dbReference>
<dbReference type="GO" id="GO:0005524">
    <property type="term" value="F:ATP binding"/>
    <property type="evidence" value="ECO:0007669"/>
    <property type="project" value="UniProtKB-UniRule"/>
</dbReference>
<dbReference type="InterPro" id="IPR000719">
    <property type="entry name" value="Prot_kinase_dom"/>
</dbReference>
<dbReference type="EMBL" id="BTRK01000006">
    <property type="protein sequence ID" value="GMR61240.1"/>
    <property type="molecule type" value="Genomic_DNA"/>
</dbReference>
<dbReference type="SMART" id="SM00220">
    <property type="entry name" value="S_TKc"/>
    <property type="match status" value="1"/>
</dbReference>
<dbReference type="Gene3D" id="1.10.510.10">
    <property type="entry name" value="Transferase(Phosphotransferase) domain 1"/>
    <property type="match status" value="1"/>
</dbReference>
<evidence type="ECO:0000256" key="2">
    <source>
        <dbReference type="ARBA" id="ARBA00022840"/>
    </source>
</evidence>
<dbReference type="AlphaFoldDB" id="A0AAN5DFQ7"/>
<keyword evidence="2 3" id="KW-0067">ATP-binding</keyword>
<dbReference type="PROSITE" id="PS50011">
    <property type="entry name" value="PROTEIN_KINASE_DOM"/>
    <property type="match status" value="1"/>
</dbReference>
<evidence type="ECO:0000259" key="4">
    <source>
        <dbReference type="PROSITE" id="PS50011"/>
    </source>
</evidence>
<dbReference type="GO" id="GO:0004672">
    <property type="term" value="F:protein kinase activity"/>
    <property type="evidence" value="ECO:0007669"/>
    <property type="project" value="InterPro"/>
</dbReference>
<protein>
    <recommendedName>
        <fullName evidence="4">Protein kinase domain-containing protein</fullName>
    </recommendedName>
</protein>
<dbReference type="InterPro" id="IPR050117">
    <property type="entry name" value="MAPK"/>
</dbReference>
<organism evidence="5 6">
    <name type="scientific">Pristionchus mayeri</name>
    <dbReference type="NCBI Taxonomy" id="1317129"/>
    <lineage>
        <taxon>Eukaryota</taxon>
        <taxon>Metazoa</taxon>
        <taxon>Ecdysozoa</taxon>
        <taxon>Nematoda</taxon>
        <taxon>Chromadorea</taxon>
        <taxon>Rhabditida</taxon>
        <taxon>Rhabditina</taxon>
        <taxon>Diplogasteromorpha</taxon>
        <taxon>Diplogasteroidea</taxon>
        <taxon>Neodiplogasteridae</taxon>
        <taxon>Pristionchus</taxon>
    </lineage>
</organism>
<proteinExistence type="predicted"/>
<dbReference type="Pfam" id="PF00069">
    <property type="entry name" value="Pkinase"/>
    <property type="match status" value="1"/>
</dbReference>
<feature type="non-terminal residue" evidence="5">
    <location>
        <position position="1"/>
    </location>
</feature>
<evidence type="ECO:0000313" key="6">
    <source>
        <dbReference type="Proteomes" id="UP001328107"/>
    </source>
</evidence>
<keyword evidence="6" id="KW-1185">Reference proteome</keyword>
<feature type="binding site" evidence="3">
    <location>
        <position position="56"/>
    </location>
    <ligand>
        <name>ATP</name>
        <dbReference type="ChEBI" id="CHEBI:30616"/>
    </ligand>
</feature>
<accession>A0AAN5DFQ7</accession>
<dbReference type="InterPro" id="IPR017441">
    <property type="entry name" value="Protein_kinase_ATP_BS"/>
</dbReference>
<evidence type="ECO:0000256" key="1">
    <source>
        <dbReference type="ARBA" id="ARBA00022741"/>
    </source>
</evidence>
<dbReference type="PROSITE" id="PS00107">
    <property type="entry name" value="PROTEIN_KINASE_ATP"/>
    <property type="match status" value="1"/>
</dbReference>
<evidence type="ECO:0000313" key="5">
    <source>
        <dbReference type="EMBL" id="GMR61240.1"/>
    </source>
</evidence>
<sequence>NFTNIGDRVVGDFIVPSVLTDRRKYIGPFPLGTGGYGTVVGFERKNPDRTKDVAVKRLNTPFVTAKHAQSCFREIQLMRDLDHENIVKMKFAYTIDDSRDHLSTVYLVTEFAGLDLAKQLKDETLPDHKFTLRNFQSMICDLLRALKYLNSANVIHRDLKPGNLSISATGKLTLLERFLILNDSIHLSTVSSIHFAGALYPLPSLTCPSALSEHLRHGCYSHTQTHAQRIRRSEFFRNIFIYCFFRIRRRQP</sequence>
<dbReference type="SUPFAM" id="SSF56112">
    <property type="entry name" value="Protein kinase-like (PK-like)"/>
    <property type="match status" value="1"/>
</dbReference>
<dbReference type="InterPro" id="IPR011009">
    <property type="entry name" value="Kinase-like_dom_sf"/>
</dbReference>